<dbReference type="Proteomes" id="UP000027135">
    <property type="component" value="Unassembled WGS sequence"/>
</dbReference>
<dbReference type="SMART" id="SM00256">
    <property type="entry name" value="FBOX"/>
    <property type="match status" value="1"/>
</dbReference>
<dbReference type="InterPro" id="IPR001810">
    <property type="entry name" value="F-box_dom"/>
</dbReference>
<dbReference type="PANTHER" id="PTHR44436">
    <property type="entry name" value="F-BOX/WD REPEAT-CONTAINING PROTEIN 2"/>
    <property type="match status" value="1"/>
</dbReference>
<evidence type="ECO:0000256" key="3">
    <source>
        <dbReference type="PROSITE-ProRule" id="PRU00221"/>
    </source>
</evidence>
<accession>A0A067RLP3</accession>
<protein>
    <submittedName>
        <fullName evidence="5">F-box/WD repeat-containing protein 2</fullName>
    </submittedName>
</protein>
<dbReference type="SUPFAM" id="SSF50978">
    <property type="entry name" value="WD40 repeat-like"/>
    <property type="match status" value="1"/>
</dbReference>
<dbReference type="InParanoid" id="A0A067RLP3"/>
<organism evidence="5 6">
    <name type="scientific">Zootermopsis nevadensis</name>
    <name type="common">Dampwood termite</name>
    <dbReference type="NCBI Taxonomy" id="136037"/>
    <lineage>
        <taxon>Eukaryota</taxon>
        <taxon>Metazoa</taxon>
        <taxon>Ecdysozoa</taxon>
        <taxon>Arthropoda</taxon>
        <taxon>Hexapoda</taxon>
        <taxon>Insecta</taxon>
        <taxon>Pterygota</taxon>
        <taxon>Neoptera</taxon>
        <taxon>Polyneoptera</taxon>
        <taxon>Dictyoptera</taxon>
        <taxon>Blattodea</taxon>
        <taxon>Blattoidea</taxon>
        <taxon>Termitoidae</taxon>
        <taxon>Termopsidae</taxon>
        <taxon>Zootermopsis</taxon>
    </lineage>
</organism>
<dbReference type="PANTHER" id="PTHR44436:SF1">
    <property type="entry name" value="F-BOX_WD REPEAT-CONTAINING PROTEIN 2"/>
    <property type="match status" value="1"/>
</dbReference>
<dbReference type="Gene3D" id="1.20.1280.50">
    <property type="match status" value="1"/>
</dbReference>
<feature type="repeat" description="WD" evidence="3">
    <location>
        <begin position="242"/>
        <end position="283"/>
    </location>
</feature>
<dbReference type="STRING" id="136037.A0A067RLP3"/>
<name>A0A067RLP3_ZOONE</name>
<evidence type="ECO:0000256" key="1">
    <source>
        <dbReference type="ARBA" id="ARBA00022574"/>
    </source>
</evidence>
<sequence length="507" mass="56695">MMENLDGSSVVNKQKKENFQKWLDEVTEVYKGLSPEEQLATFHTFLRQSSPSQRYNVSKHVASILYQDIVVSLPTELLEQICHYTDTKSLVSACCVSKDWNGVISSLSEVWRRKCYQMGIGLLKKDINWKTLCLATHKQIEGLRTGSAFHHRDIRATCLSLGQVTGLDYCKGFLIASAVDQVGIWRTDDYELIGLFSVPKRISCLRVQDAKMLVFGHSTGHITAWSLDICKNICQASLCQEYYGHTGVIMSLSLSTDIDLVLSGATDFMAKVWCLSTGCLLKTLSYHSHWVIQVTLLPALHCINSRTLYKGKHSLLTKTRDHIRIFSWPKESKDGNMFGDMDEVEKSIIEIPLNPVYNFYTPGCCVQNGKVSYVKQSMVKDEEDGNAEIVLESLATRTRVCEMYLKQKVRKLLAVGEKFALVLMPHSHANKCNLLVIEVSSGNEIGGCHLPHSSSTTPDLAQVVVGETGWLDGLEQLKPNDVVIALGIVNGQIRVVTWQDLGDRLTG</sequence>
<reference evidence="5 6" key="1">
    <citation type="journal article" date="2014" name="Nat. Commun.">
        <title>Molecular traces of alternative social organization in a termite genome.</title>
        <authorList>
            <person name="Terrapon N."/>
            <person name="Li C."/>
            <person name="Robertson H.M."/>
            <person name="Ji L."/>
            <person name="Meng X."/>
            <person name="Booth W."/>
            <person name="Chen Z."/>
            <person name="Childers C.P."/>
            <person name="Glastad K.M."/>
            <person name="Gokhale K."/>
            <person name="Gowin J."/>
            <person name="Gronenberg W."/>
            <person name="Hermansen R.A."/>
            <person name="Hu H."/>
            <person name="Hunt B.G."/>
            <person name="Huylmans A.K."/>
            <person name="Khalil S.M."/>
            <person name="Mitchell R.D."/>
            <person name="Munoz-Torres M.C."/>
            <person name="Mustard J.A."/>
            <person name="Pan H."/>
            <person name="Reese J.T."/>
            <person name="Scharf M.E."/>
            <person name="Sun F."/>
            <person name="Vogel H."/>
            <person name="Xiao J."/>
            <person name="Yang W."/>
            <person name="Yang Z."/>
            <person name="Yang Z."/>
            <person name="Zhou J."/>
            <person name="Zhu J."/>
            <person name="Brent C.S."/>
            <person name="Elsik C.G."/>
            <person name="Goodisman M.A."/>
            <person name="Liberles D.A."/>
            <person name="Roe R.M."/>
            <person name="Vargo E.L."/>
            <person name="Vilcinskas A."/>
            <person name="Wang J."/>
            <person name="Bornberg-Bauer E."/>
            <person name="Korb J."/>
            <person name="Zhang G."/>
            <person name="Liebig J."/>
        </authorList>
    </citation>
    <scope>NUCLEOTIDE SEQUENCE [LARGE SCALE GENOMIC DNA]</scope>
    <source>
        <tissue evidence="5">Whole organism</tissue>
    </source>
</reference>
<dbReference type="PROSITE" id="PS50082">
    <property type="entry name" value="WD_REPEATS_2"/>
    <property type="match status" value="1"/>
</dbReference>
<evidence type="ECO:0000313" key="5">
    <source>
        <dbReference type="EMBL" id="KDR23958.1"/>
    </source>
</evidence>
<keyword evidence="6" id="KW-1185">Reference proteome</keyword>
<dbReference type="AlphaFoldDB" id="A0A067RLP3"/>
<gene>
    <name evidence="5" type="ORF">L798_09537</name>
</gene>
<dbReference type="OMA" id="NANAESW"/>
<dbReference type="InterPro" id="IPR015943">
    <property type="entry name" value="WD40/YVTN_repeat-like_dom_sf"/>
</dbReference>
<evidence type="ECO:0000259" key="4">
    <source>
        <dbReference type="PROSITE" id="PS50181"/>
    </source>
</evidence>
<dbReference type="eggNOG" id="KOG0274">
    <property type="taxonomic scope" value="Eukaryota"/>
</dbReference>
<dbReference type="EMBL" id="KK852433">
    <property type="protein sequence ID" value="KDR23958.1"/>
    <property type="molecule type" value="Genomic_DNA"/>
</dbReference>
<dbReference type="PROSITE" id="PS50294">
    <property type="entry name" value="WD_REPEATS_REGION"/>
    <property type="match status" value="1"/>
</dbReference>
<dbReference type="SMART" id="SM00320">
    <property type="entry name" value="WD40"/>
    <property type="match status" value="3"/>
</dbReference>
<evidence type="ECO:0000313" key="6">
    <source>
        <dbReference type="Proteomes" id="UP000027135"/>
    </source>
</evidence>
<dbReference type="PROSITE" id="PS50181">
    <property type="entry name" value="FBOX"/>
    <property type="match status" value="1"/>
</dbReference>
<keyword evidence="1 3" id="KW-0853">WD repeat</keyword>
<dbReference type="InterPro" id="IPR036047">
    <property type="entry name" value="F-box-like_dom_sf"/>
</dbReference>
<keyword evidence="2" id="KW-0677">Repeat</keyword>
<dbReference type="InterPro" id="IPR036322">
    <property type="entry name" value="WD40_repeat_dom_sf"/>
</dbReference>
<proteinExistence type="predicted"/>
<dbReference type="InterPro" id="IPR001680">
    <property type="entry name" value="WD40_rpt"/>
</dbReference>
<dbReference type="SUPFAM" id="SSF81383">
    <property type="entry name" value="F-box domain"/>
    <property type="match status" value="1"/>
</dbReference>
<dbReference type="Pfam" id="PF12937">
    <property type="entry name" value="F-box-like"/>
    <property type="match status" value="1"/>
</dbReference>
<evidence type="ECO:0000256" key="2">
    <source>
        <dbReference type="ARBA" id="ARBA00022737"/>
    </source>
</evidence>
<feature type="domain" description="F-box" evidence="4">
    <location>
        <begin position="67"/>
        <end position="114"/>
    </location>
</feature>
<dbReference type="Gene3D" id="2.130.10.10">
    <property type="entry name" value="YVTN repeat-like/Quinoprotein amine dehydrogenase"/>
    <property type="match status" value="1"/>
</dbReference>
<dbReference type="OrthoDB" id="8187000at2759"/>
<dbReference type="InterPro" id="IPR042627">
    <property type="entry name" value="FBXW2"/>
</dbReference>